<comment type="caution">
    <text evidence="1">The sequence shown here is derived from an EMBL/GenBank/DDBJ whole genome shotgun (WGS) entry which is preliminary data.</text>
</comment>
<gene>
    <name evidence="1" type="ORF">TNCV_1076241</name>
</gene>
<dbReference type="Proteomes" id="UP000887159">
    <property type="component" value="Unassembled WGS sequence"/>
</dbReference>
<sequence length="109" mass="12263">MKTYTETCQICYFPWSNTLLVENLVILAKFTTNLNFKNMIMTTVEDVTRGTKFASLSSLAVNVAKKNTISLRNPQDGSRVDKKFPFRCTKDLSNRAQSRSESASALTTI</sequence>
<organism evidence="1 2">
    <name type="scientific">Trichonephila clavipes</name>
    <name type="common">Golden silk orbweaver</name>
    <name type="synonym">Nephila clavipes</name>
    <dbReference type="NCBI Taxonomy" id="2585209"/>
    <lineage>
        <taxon>Eukaryota</taxon>
        <taxon>Metazoa</taxon>
        <taxon>Ecdysozoa</taxon>
        <taxon>Arthropoda</taxon>
        <taxon>Chelicerata</taxon>
        <taxon>Arachnida</taxon>
        <taxon>Araneae</taxon>
        <taxon>Araneomorphae</taxon>
        <taxon>Entelegynae</taxon>
        <taxon>Araneoidea</taxon>
        <taxon>Nephilidae</taxon>
        <taxon>Trichonephila</taxon>
    </lineage>
</organism>
<name>A0A8X6RLT4_TRICX</name>
<evidence type="ECO:0000313" key="1">
    <source>
        <dbReference type="EMBL" id="GFX97253.1"/>
    </source>
</evidence>
<reference evidence="1" key="1">
    <citation type="submission" date="2020-08" db="EMBL/GenBank/DDBJ databases">
        <title>Multicomponent nature underlies the extraordinary mechanical properties of spider dragline silk.</title>
        <authorList>
            <person name="Kono N."/>
            <person name="Nakamura H."/>
            <person name="Mori M."/>
            <person name="Yoshida Y."/>
            <person name="Ohtoshi R."/>
            <person name="Malay A.D."/>
            <person name="Moran D.A.P."/>
            <person name="Tomita M."/>
            <person name="Numata K."/>
            <person name="Arakawa K."/>
        </authorList>
    </citation>
    <scope>NUCLEOTIDE SEQUENCE</scope>
</reference>
<protein>
    <submittedName>
        <fullName evidence="1">Uncharacterized protein</fullName>
    </submittedName>
</protein>
<proteinExistence type="predicted"/>
<accession>A0A8X6RLT4</accession>
<keyword evidence="2" id="KW-1185">Reference proteome</keyword>
<dbReference type="EMBL" id="BMAU01021197">
    <property type="protein sequence ID" value="GFX97253.1"/>
    <property type="molecule type" value="Genomic_DNA"/>
</dbReference>
<dbReference type="AlphaFoldDB" id="A0A8X6RLT4"/>
<evidence type="ECO:0000313" key="2">
    <source>
        <dbReference type="Proteomes" id="UP000887159"/>
    </source>
</evidence>